<evidence type="ECO:0000313" key="2">
    <source>
        <dbReference type="EMBL" id="CAY80634.2"/>
    </source>
</evidence>
<reference evidence="2 3" key="1">
    <citation type="journal article" date="2009" name="Proc. Natl. Acad. Sci. U.S.A.">
        <title>Eukaryote-to-eukaryote gene transfer events revealed by the genome sequence of the wine yeast Saccharomyces cerevisiae EC1118.</title>
        <authorList>
            <person name="Novo M."/>
            <person name="Bigey F."/>
            <person name="Beyne E."/>
            <person name="Galeote V."/>
            <person name="Gavory F."/>
            <person name="Mallet S."/>
            <person name="Cambot B."/>
            <person name="Legras J.L."/>
            <person name="Wincker P."/>
            <person name="Casaregola S."/>
            <person name="Dequin S."/>
        </authorList>
    </citation>
    <scope>NUCLEOTIDE SEQUENCE [LARGE SCALE GENOMIC DNA]</scope>
    <source>
        <strain evidence="3">Lalvin EC1118 / Prise de mousse</strain>
    </source>
</reference>
<evidence type="ECO:0000313" key="3">
    <source>
        <dbReference type="Proteomes" id="UP000000286"/>
    </source>
</evidence>
<organism evidence="2 3">
    <name type="scientific">Saccharomyces cerevisiae (strain Lalvin EC1118 / Prise de mousse)</name>
    <name type="common">Baker's yeast</name>
    <dbReference type="NCBI Taxonomy" id="643680"/>
    <lineage>
        <taxon>Eukaryota</taxon>
        <taxon>Fungi</taxon>
        <taxon>Dikarya</taxon>
        <taxon>Ascomycota</taxon>
        <taxon>Saccharomycotina</taxon>
        <taxon>Saccharomycetes</taxon>
        <taxon>Saccharomycetales</taxon>
        <taxon>Saccharomycetaceae</taxon>
        <taxon>Saccharomyces</taxon>
    </lineage>
</organism>
<accession>C8ZB68</accession>
<dbReference type="EMBL" id="FN393075">
    <property type="protein sequence ID" value="CAY80634.2"/>
    <property type="molecule type" value="Genomic_DNA"/>
</dbReference>
<dbReference type="Proteomes" id="UP000000286">
    <property type="component" value="Chromosome X"/>
</dbReference>
<keyword evidence="1" id="KW-1133">Transmembrane helix</keyword>
<evidence type="ECO:0000256" key="1">
    <source>
        <dbReference type="SAM" id="Phobius"/>
    </source>
</evidence>
<keyword evidence="1" id="KW-0472">Membrane</keyword>
<protein>
    <submittedName>
        <fullName evidence="2">EC1118_1J11_0870p</fullName>
    </submittedName>
</protein>
<sequence>MPHLAAETHIRPPHISHSTLSIPHPTPEHRHVFHKKDVKNKRNEEKGNNLLYVLFRTTVIKSSFRSLSTAGRELLFVVHQGHIGTGLIVFIICWRLCLRFLCRVSFQVTVYGGRSRMSA</sequence>
<feature type="transmembrane region" description="Helical" evidence="1">
    <location>
        <begin position="74"/>
        <end position="97"/>
    </location>
</feature>
<keyword evidence="1" id="KW-0812">Transmembrane</keyword>
<gene>
    <name evidence="2" type="ORF">EC1118_1J11_0870g</name>
</gene>
<name>C8ZB68_YEAS8</name>
<dbReference type="HOGENOM" id="CLU_2063326_0_0_1"/>
<proteinExistence type="predicted"/>
<dbReference type="AlphaFoldDB" id="C8ZB68"/>